<reference evidence="1 2" key="1">
    <citation type="submission" date="2019-03" db="EMBL/GenBank/DDBJ databases">
        <title>First draft genome of Liparis tanakae, snailfish: a comprehensive survey of snailfish specific genes.</title>
        <authorList>
            <person name="Kim W."/>
            <person name="Song I."/>
            <person name="Jeong J.-H."/>
            <person name="Kim D."/>
            <person name="Kim S."/>
            <person name="Ryu S."/>
            <person name="Song J.Y."/>
            <person name="Lee S.K."/>
        </authorList>
    </citation>
    <scope>NUCLEOTIDE SEQUENCE [LARGE SCALE GENOMIC DNA]</scope>
    <source>
        <tissue evidence="1">Muscle</tissue>
    </source>
</reference>
<sequence>MSLQHSGKHFLSRDVMSYRVDMRGHGLNLCPVVGESLMKLVCSGVQLVLCFSTGMGSDLGRNQKGMADMRVMVPAIR</sequence>
<dbReference type="Proteomes" id="UP000314294">
    <property type="component" value="Unassembled WGS sequence"/>
</dbReference>
<protein>
    <submittedName>
        <fullName evidence="1">Uncharacterized protein</fullName>
    </submittedName>
</protein>
<dbReference type="AlphaFoldDB" id="A0A4Z2IW04"/>
<dbReference type="EMBL" id="SRLO01000042">
    <property type="protein sequence ID" value="TNN82066.1"/>
    <property type="molecule type" value="Genomic_DNA"/>
</dbReference>
<accession>A0A4Z2IW04</accession>
<evidence type="ECO:0000313" key="1">
    <source>
        <dbReference type="EMBL" id="TNN82066.1"/>
    </source>
</evidence>
<keyword evidence="2" id="KW-1185">Reference proteome</keyword>
<comment type="caution">
    <text evidence="1">The sequence shown here is derived from an EMBL/GenBank/DDBJ whole genome shotgun (WGS) entry which is preliminary data.</text>
</comment>
<name>A0A4Z2IW04_9TELE</name>
<evidence type="ECO:0000313" key="2">
    <source>
        <dbReference type="Proteomes" id="UP000314294"/>
    </source>
</evidence>
<proteinExistence type="predicted"/>
<gene>
    <name evidence="1" type="ORF">EYF80_007712</name>
</gene>
<organism evidence="1 2">
    <name type="scientific">Liparis tanakae</name>
    <name type="common">Tanaka's snailfish</name>
    <dbReference type="NCBI Taxonomy" id="230148"/>
    <lineage>
        <taxon>Eukaryota</taxon>
        <taxon>Metazoa</taxon>
        <taxon>Chordata</taxon>
        <taxon>Craniata</taxon>
        <taxon>Vertebrata</taxon>
        <taxon>Euteleostomi</taxon>
        <taxon>Actinopterygii</taxon>
        <taxon>Neopterygii</taxon>
        <taxon>Teleostei</taxon>
        <taxon>Neoteleostei</taxon>
        <taxon>Acanthomorphata</taxon>
        <taxon>Eupercaria</taxon>
        <taxon>Perciformes</taxon>
        <taxon>Cottioidei</taxon>
        <taxon>Cottales</taxon>
        <taxon>Liparidae</taxon>
        <taxon>Liparis</taxon>
    </lineage>
</organism>